<evidence type="ECO:0000256" key="2">
    <source>
        <dbReference type="ARBA" id="ARBA00013164"/>
    </source>
</evidence>
<sequence length="94" mass="11106">CPKCGGPARRETDTMDTFIDSSWYFLRYTDAKNDQAPFDKKIANYWMNVDQYIGGIEHAILHLLYSRFFVKVIHDLGLIDANEPFRGCWHKVWF</sequence>
<keyword evidence="4" id="KW-0547">Nucleotide-binding</keyword>
<organism evidence="8">
    <name type="scientific">human gut metagenome</name>
    <dbReference type="NCBI Taxonomy" id="408170"/>
    <lineage>
        <taxon>unclassified sequences</taxon>
        <taxon>metagenomes</taxon>
        <taxon>organismal metagenomes</taxon>
    </lineage>
</organism>
<evidence type="ECO:0000256" key="6">
    <source>
        <dbReference type="ARBA" id="ARBA00022917"/>
    </source>
</evidence>
<evidence type="ECO:0000313" key="8">
    <source>
        <dbReference type="EMBL" id="ETJ15740.1"/>
    </source>
</evidence>
<feature type="non-terminal residue" evidence="8">
    <location>
        <position position="94"/>
    </location>
</feature>
<dbReference type="SUPFAM" id="SSF52374">
    <property type="entry name" value="Nucleotidylyl transferase"/>
    <property type="match status" value="1"/>
</dbReference>
<dbReference type="PRINTS" id="PR00985">
    <property type="entry name" value="TRNASYNTHLEU"/>
</dbReference>
<feature type="non-terminal residue" evidence="8">
    <location>
        <position position="1"/>
    </location>
</feature>
<keyword evidence="6" id="KW-0648">Protein biosynthesis</keyword>
<evidence type="ECO:0000256" key="1">
    <source>
        <dbReference type="ARBA" id="ARBA00005594"/>
    </source>
</evidence>
<evidence type="ECO:0000256" key="5">
    <source>
        <dbReference type="ARBA" id="ARBA00022840"/>
    </source>
</evidence>
<dbReference type="AlphaFoldDB" id="W1WF26"/>
<evidence type="ECO:0000256" key="4">
    <source>
        <dbReference type="ARBA" id="ARBA00022741"/>
    </source>
</evidence>
<protein>
    <recommendedName>
        <fullName evidence="2">leucine--tRNA ligase</fullName>
        <ecNumber evidence="2">6.1.1.4</ecNumber>
    </recommendedName>
</protein>
<keyword evidence="7" id="KW-0030">Aminoacyl-tRNA synthetase</keyword>
<dbReference type="GO" id="GO:0006429">
    <property type="term" value="P:leucyl-tRNA aminoacylation"/>
    <property type="evidence" value="ECO:0007669"/>
    <property type="project" value="InterPro"/>
</dbReference>
<reference evidence="8" key="1">
    <citation type="submission" date="2013-12" db="EMBL/GenBank/DDBJ databases">
        <title>A Varibaculum cambriense genome reconstructed from a premature infant gut community with otherwise low bacterial novelty that shifts toward anaerobic metabolism during the third week of life.</title>
        <authorList>
            <person name="Brown C.T."/>
            <person name="Sharon I."/>
            <person name="Thomas B.C."/>
            <person name="Castelle C.J."/>
            <person name="Morowitz M.J."/>
            <person name="Banfield J.F."/>
        </authorList>
    </citation>
    <scope>NUCLEOTIDE SEQUENCE</scope>
</reference>
<dbReference type="InterPro" id="IPR014729">
    <property type="entry name" value="Rossmann-like_a/b/a_fold"/>
</dbReference>
<gene>
    <name evidence="8" type="ORF">Q604_UNBc4C00215G0001</name>
</gene>
<keyword evidence="3 8" id="KW-0436">Ligase</keyword>
<dbReference type="Gene3D" id="3.40.50.620">
    <property type="entry name" value="HUPs"/>
    <property type="match status" value="1"/>
</dbReference>
<dbReference type="EMBL" id="AZMM01018996">
    <property type="protein sequence ID" value="ETJ15740.1"/>
    <property type="molecule type" value="Genomic_DNA"/>
</dbReference>
<evidence type="ECO:0000256" key="3">
    <source>
        <dbReference type="ARBA" id="ARBA00022598"/>
    </source>
</evidence>
<dbReference type="PANTHER" id="PTHR43740">
    <property type="entry name" value="LEUCYL-TRNA SYNTHETASE"/>
    <property type="match status" value="1"/>
</dbReference>
<dbReference type="GO" id="GO:0005829">
    <property type="term" value="C:cytosol"/>
    <property type="evidence" value="ECO:0007669"/>
    <property type="project" value="TreeGrafter"/>
</dbReference>
<name>W1WF26_9ZZZZ</name>
<dbReference type="PANTHER" id="PTHR43740:SF2">
    <property type="entry name" value="LEUCINE--TRNA LIGASE, MITOCHONDRIAL"/>
    <property type="match status" value="1"/>
</dbReference>
<dbReference type="EC" id="6.1.1.4" evidence="2"/>
<proteinExistence type="inferred from homology"/>
<dbReference type="InterPro" id="IPR002302">
    <property type="entry name" value="Leu-tRNA-ligase"/>
</dbReference>
<comment type="similarity">
    <text evidence="1">Belongs to the class-I aminoacyl-tRNA synthetase family.</text>
</comment>
<dbReference type="GO" id="GO:0004823">
    <property type="term" value="F:leucine-tRNA ligase activity"/>
    <property type="evidence" value="ECO:0007669"/>
    <property type="project" value="UniProtKB-EC"/>
</dbReference>
<comment type="caution">
    <text evidence="8">The sequence shown here is derived from an EMBL/GenBank/DDBJ whole genome shotgun (WGS) entry which is preliminary data.</text>
</comment>
<keyword evidence="5" id="KW-0067">ATP-binding</keyword>
<evidence type="ECO:0000256" key="7">
    <source>
        <dbReference type="ARBA" id="ARBA00023146"/>
    </source>
</evidence>
<dbReference type="GO" id="GO:0005524">
    <property type="term" value="F:ATP binding"/>
    <property type="evidence" value="ECO:0007669"/>
    <property type="project" value="UniProtKB-KW"/>
</dbReference>
<accession>W1WF26</accession>